<name>A0A7E4VDK8_PANRE</name>
<evidence type="ECO:0000313" key="2">
    <source>
        <dbReference type="WBParaSite" id="Pan_g1974.t1"/>
    </source>
</evidence>
<dbReference type="Proteomes" id="UP000492821">
    <property type="component" value="Unassembled WGS sequence"/>
</dbReference>
<organism evidence="1 2">
    <name type="scientific">Panagrellus redivivus</name>
    <name type="common">Microworm</name>
    <dbReference type="NCBI Taxonomy" id="6233"/>
    <lineage>
        <taxon>Eukaryota</taxon>
        <taxon>Metazoa</taxon>
        <taxon>Ecdysozoa</taxon>
        <taxon>Nematoda</taxon>
        <taxon>Chromadorea</taxon>
        <taxon>Rhabditida</taxon>
        <taxon>Tylenchina</taxon>
        <taxon>Panagrolaimomorpha</taxon>
        <taxon>Panagrolaimoidea</taxon>
        <taxon>Panagrolaimidae</taxon>
        <taxon>Panagrellus</taxon>
    </lineage>
</organism>
<reference evidence="1" key="1">
    <citation type="journal article" date="2013" name="Genetics">
        <title>The draft genome and transcriptome of Panagrellus redivivus are shaped by the harsh demands of a free-living lifestyle.</title>
        <authorList>
            <person name="Srinivasan J."/>
            <person name="Dillman A.R."/>
            <person name="Macchietto M.G."/>
            <person name="Heikkinen L."/>
            <person name="Lakso M."/>
            <person name="Fracchia K.M."/>
            <person name="Antoshechkin I."/>
            <person name="Mortazavi A."/>
            <person name="Wong G."/>
            <person name="Sternberg P.W."/>
        </authorList>
    </citation>
    <scope>NUCLEOTIDE SEQUENCE [LARGE SCALE GENOMIC DNA]</scope>
    <source>
        <strain evidence="1">MT8872</strain>
    </source>
</reference>
<dbReference type="WBParaSite" id="Pan_g1974.t1">
    <property type="protein sequence ID" value="Pan_g1974.t1"/>
    <property type="gene ID" value="Pan_g1974"/>
</dbReference>
<accession>A0A7E4VDK8</accession>
<sequence>MPSSVGNGTREEYRCCLLPVGWVIHALATFQGLMAPVNTRSPTKASFILVSQWSYPSILEPLTNFKPPNRAPFKAEGNNVRLSVTVRLLDRISLFDSNAITMASEQHKGNHTMAVQNRPSPLPFFLDYRF</sequence>
<reference evidence="2" key="2">
    <citation type="submission" date="2020-10" db="UniProtKB">
        <authorList>
            <consortium name="WormBaseParasite"/>
        </authorList>
    </citation>
    <scope>IDENTIFICATION</scope>
</reference>
<proteinExistence type="predicted"/>
<protein>
    <submittedName>
        <fullName evidence="2">Uncharacterized protein</fullName>
    </submittedName>
</protein>
<keyword evidence="1" id="KW-1185">Reference proteome</keyword>
<dbReference type="AlphaFoldDB" id="A0A7E4VDK8"/>
<evidence type="ECO:0000313" key="1">
    <source>
        <dbReference type="Proteomes" id="UP000492821"/>
    </source>
</evidence>